<feature type="transmembrane region" description="Helical" evidence="1">
    <location>
        <begin position="166"/>
        <end position="188"/>
    </location>
</feature>
<accession>A0A9N9QYA4</accession>
<evidence type="ECO:0000313" key="3">
    <source>
        <dbReference type="EMBL" id="CAG9785761.1"/>
    </source>
</evidence>
<name>A0A9N9QYA4_9NEOP</name>
<dbReference type="Pfam" id="PF01757">
    <property type="entry name" value="Acyl_transf_3"/>
    <property type="match status" value="1"/>
</dbReference>
<organism evidence="3 4">
    <name type="scientific">Diatraea saccharalis</name>
    <name type="common">sugarcane borer</name>
    <dbReference type="NCBI Taxonomy" id="40085"/>
    <lineage>
        <taxon>Eukaryota</taxon>
        <taxon>Metazoa</taxon>
        <taxon>Ecdysozoa</taxon>
        <taxon>Arthropoda</taxon>
        <taxon>Hexapoda</taxon>
        <taxon>Insecta</taxon>
        <taxon>Pterygota</taxon>
        <taxon>Neoptera</taxon>
        <taxon>Endopterygota</taxon>
        <taxon>Lepidoptera</taxon>
        <taxon>Glossata</taxon>
        <taxon>Ditrysia</taxon>
        <taxon>Pyraloidea</taxon>
        <taxon>Crambidae</taxon>
        <taxon>Crambinae</taxon>
        <taxon>Diatraea</taxon>
    </lineage>
</organism>
<sequence>MLTGLLLVYNQTAKTSRLDFLKNLHVFYLNRLLRMFPVLATGILLQASFQNHITDGPYWGVVAKSTDDCRQYWWTTLLYIQNLVSYGYLCLGHSWYLAVDMQLYALSPIVLVWILGGNKRSAWMALIGSLLAVLTATTIYNFIMEFQASSFAMSRSPEDSAFYTRYYYIHTFPRAAPFFVGMVFGYVLHLCRGRKVRLSKVMILNI</sequence>
<keyword evidence="4" id="KW-1185">Reference proteome</keyword>
<gene>
    <name evidence="3" type="ORF">DIATSA_LOCUS3771</name>
</gene>
<dbReference type="InterPro" id="IPR002656">
    <property type="entry name" value="Acyl_transf_3_dom"/>
</dbReference>
<dbReference type="PANTHER" id="PTHR11161:SF0">
    <property type="entry name" value="O-ACYLTRANSFERASE LIKE PROTEIN"/>
    <property type="match status" value="1"/>
</dbReference>
<keyword evidence="1" id="KW-1133">Transmembrane helix</keyword>
<dbReference type="PANTHER" id="PTHR11161">
    <property type="entry name" value="O-ACYLTRANSFERASE"/>
    <property type="match status" value="1"/>
</dbReference>
<keyword evidence="1" id="KW-0472">Membrane</keyword>
<reference evidence="3" key="2">
    <citation type="submission" date="2022-10" db="EMBL/GenBank/DDBJ databases">
        <authorList>
            <consortium name="ENA_rothamsted_submissions"/>
            <consortium name="culmorum"/>
            <person name="King R."/>
        </authorList>
    </citation>
    <scope>NUCLEOTIDE SEQUENCE</scope>
</reference>
<proteinExistence type="predicted"/>
<keyword evidence="1" id="KW-0812">Transmembrane</keyword>
<feature type="transmembrane region" description="Helical" evidence="1">
    <location>
        <begin position="122"/>
        <end position="143"/>
    </location>
</feature>
<evidence type="ECO:0000259" key="2">
    <source>
        <dbReference type="Pfam" id="PF01757"/>
    </source>
</evidence>
<evidence type="ECO:0000256" key="1">
    <source>
        <dbReference type="SAM" id="Phobius"/>
    </source>
</evidence>
<feature type="transmembrane region" description="Helical" evidence="1">
    <location>
        <begin position="95"/>
        <end position="115"/>
    </location>
</feature>
<reference evidence="3" key="1">
    <citation type="submission" date="2021-12" db="EMBL/GenBank/DDBJ databases">
        <authorList>
            <person name="King R."/>
        </authorList>
    </citation>
    <scope>NUCLEOTIDE SEQUENCE</scope>
</reference>
<dbReference type="OrthoDB" id="118951at2759"/>
<dbReference type="GO" id="GO:0016747">
    <property type="term" value="F:acyltransferase activity, transferring groups other than amino-acyl groups"/>
    <property type="evidence" value="ECO:0007669"/>
    <property type="project" value="InterPro"/>
</dbReference>
<dbReference type="AlphaFoldDB" id="A0A9N9QYA4"/>
<protein>
    <recommendedName>
        <fullName evidence="2">Acyltransferase 3 domain-containing protein</fullName>
    </recommendedName>
</protein>
<feature type="domain" description="Acyltransferase 3" evidence="2">
    <location>
        <begin position="21"/>
        <end position="204"/>
    </location>
</feature>
<evidence type="ECO:0000313" key="4">
    <source>
        <dbReference type="Proteomes" id="UP001153714"/>
    </source>
</evidence>
<feature type="transmembrane region" description="Helical" evidence="1">
    <location>
        <begin position="32"/>
        <end position="49"/>
    </location>
</feature>
<dbReference type="Proteomes" id="UP001153714">
    <property type="component" value="Chromosome 14"/>
</dbReference>
<dbReference type="EMBL" id="OU893345">
    <property type="protein sequence ID" value="CAG9785761.1"/>
    <property type="molecule type" value="Genomic_DNA"/>
</dbReference>
<dbReference type="InterPro" id="IPR052728">
    <property type="entry name" value="O2_lipid_transport_reg"/>
</dbReference>